<dbReference type="Pfam" id="PF06769">
    <property type="entry name" value="YoeB_toxin"/>
    <property type="match status" value="1"/>
</dbReference>
<keyword evidence="2" id="KW-1277">Toxin-antitoxin system</keyword>
<evidence type="ECO:0000256" key="7">
    <source>
        <dbReference type="ARBA" id="ARBA00050056"/>
    </source>
</evidence>
<dbReference type="PANTHER" id="PTHR38039:SF1">
    <property type="entry name" value="TOXIN YOEB"/>
    <property type="match status" value="1"/>
</dbReference>
<evidence type="ECO:0000256" key="4">
    <source>
        <dbReference type="ARBA" id="ARBA00022759"/>
    </source>
</evidence>
<evidence type="ECO:0000256" key="2">
    <source>
        <dbReference type="ARBA" id="ARBA00022649"/>
    </source>
</evidence>
<comment type="similarity">
    <text evidence="1">Belongs to the YoeB family.</text>
</comment>
<dbReference type="Proteomes" id="UP000030145">
    <property type="component" value="Unassembled WGS sequence"/>
</dbReference>
<dbReference type="InterPro" id="IPR009614">
    <property type="entry name" value="YoeB_toxin"/>
</dbReference>
<dbReference type="GeneID" id="300553956"/>
<keyword evidence="4" id="KW-0255">Endonuclease</keyword>
<dbReference type="AlphaFoldDB" id="A0A0A2DPB3"/>
<dbReference type="GO" id="GO:0006401">
    <property type="term" value="P:RNA catabolic process"/>
    <property type="evidence" value="ECO:0007669"/>
    <property type="project" value="InterPro"/>
</dbReference>
<evidence type="ECO:0000313" key="8">
    <source>
        <dbReference type="EMBL" id="KGM18721.1"/>
    </source>
</evidence>
<evidence type="ECO:0000256" key="6">
    <source>
        <dbReference type="ARBA" id="ARBA00030388"/>
    </source>
</evidence>
<evidence type="ECO:0000256" key="1">
    <source>
        <dbReference type="ARBA" id="ARBA00008172"/>
    </source>
</evidence>
<dbReference type="PANTHER" id="PTHR38039">
    <property type="entry name" value="TOXIN YOEB"/>
    <property type="match status" value="1"/>
</dbReference>
<evidence type="ECO:0000256" key="5">
    <source>
        <dbReference type="ARBA" id="ARBA00022801"/>
    </source>
</evidence>
<name>A0A0A2DPB3_9CORY</name>
<dbReference type="EMBL" id="JRVJ01000005">
    <property type="protein sequence ID" value="KGM18721.1"/>
    <property type="molecule type" value="Genomic_DNA"/>
</dbReference>
<comment type="caution">
    <text evidence="8">The sequence shown here is derived from an EMBL/GenBank/DDBJ whole genome shotgun (WGS) entry which is preliminary data.</text>
</comment>
<sequence length="88" mass="10355">MGDWKLVFSKAVQKDARKLRDSGLKPKTQKLLAIVQDDPFTSPPRFEKLVGDLSGCYSRRINIQHRLVYEVDPEREIVHVLRMWTHHE</sequence>
<dbReference type="SUPFAM" id="SSF143011">
    <property type="entry name" value="RelE-like"/>
    <property type="match status" value="1"/>
</dbReference>
<dbReference type="InterPro" id="IPR035093">
    <property type="entry name" value="RelE/ParE_toxin_dom_sf"/>
</dbReference>
<organism evidence="8 9">
    <name type="scientific">Corynebacterium auriscanis</name>
    <dbReference type="NCBI Taxonomy" id="99807"/>
    <lineage>
        <taxon>Bacteria</taxon>
        <taxon>Bacillati</taxon>
        <taxon>Actinomycetota</taxon>
        <taxon>Actinomycetes</taxon>
        <taxon>Mycobacteriales</taxon>
        <taxon>Corynebacteriaceae</taxon>
        <taxon>Corynebacterium</taxon>
    </lineage>
</organism>
<protein>
    <recommendedName>
        <fullName evidence="7">Endoribonuclease YoeB</fullName>
    </recommendedName>
    <alternativeName>
        <fullName evidence="6">Putative mRNA interferase YoeB</fullName>
    </alternativeName>
</protein>
<keyword evidence="5" id="KW-0378">Hydrolase</keyword>
<evidence type="ECO:0000313" key="9">
    <source>
        <dbReference type="Proteomes" id="UP000030145"/>
    </source>
</evidence>
<gene>
    <name evidence="8" type="ORF">MA47_05225</name>
</gene>
<dbReference type="NCBIfam" id="TIGR02116">
    <property type="entry name" value="toxin_Txe_YoeB"/>
    <property type="match status" value="1"/>
</dbReference>
<dbReference type="RefSeq" id="WP_035114011.1">
    <property type="nucleotide sequence ID" value="NZ_CP047046.1"/>
</dbReference>
<evidence type="ECO:0000256" key="3">
    <source>
        <dbReference type="ARBA" id="ARBA00022722"/>
    </source>
</evidence>
<accession>A0A0A2DPB3</accession>
<keyword evidence="9" id="KW-1185">Reference proteome</keyword>
<dbReference type="GO" id="GO:0045892">
    <property type="term" value="P:negative regulation of DNA-templated transcription"/>
    <property type="evidence" value="ECO:0007669"/>
    <property type="project" value="TreeGrafter"/>
</dbReference>
<dbReference type="GO" id="GO:0016787">
    <property type="term" value="F:hydrolase activity"/>
    <property type="evidence" value="ECO:0007669"/>
    <property type="project" value="UniProtKB-KW"/>
</dbReference>
<dbReference type="Gene3D" id="3.30.2310.20">
    <property type="entry name" value="RelE-like"/>
    <property type="match status" value="1"/>
</dbReference>
<proteinExistence type="inferred from homology"/>
<dbReference type="GO" id="GO:0004519">
    <property type="term" value="F:endonuclease activity"/>
    <property type="evidence" value="ECO:0007669"/>
    <property type="project" value="UniProtKB-KW"/>
</dbReference>
<reference evidence="8 9" key="1">
    <citation type="submission" date="2014-10" db="EMBL/GenBank/DDBJ databases">
        <title>Whole Genome sequence of Corynebacterium auriscanis strain CIP 106629.</title>
        <authorList>
            <person name="Hassan S.S."/>
            <person name="Jamal S.B."/>
            <person name="Tiwari S."/>
            <person name="Oliveira L.D.C."/>
            <person name="Souza F."/>
            <person name="Mariano D.C."/>
            <person name="Almeida S."/>
            <person name="Dorella F."/>
            <person name="Pereira F."/>
            <person name="Carvalho A."/>
            <person name="Leal C.A."/>
            <person name="Soares S.D.C."/>
            <person name="Figueiredo H.C."/>
            <person name="Silva A."/>
            <person name="Azevedo V.A."/>
        </authorList>
    </citation>
    <scope>NUCLEOTIDE SEQUENCE [LARGE SCALE GENOMIC DNA]</scope>
    <source>
        <strain evidence="8 9">CIP 106629</strain>
    </source>
</reference>
<keyword evidence="3" id="KW-0540">Nuclease</keyword>